<dbReference type="PROSITE" id="PS50181">
    <property type="entry name" value="FBOX"/>
    <property type="match status" value="1"/>
</dbReference>
<dbReference type="OrthoDB" id="2522477at2759"/>
<dbReference type="STRING" id="1392250.A0A2I2FRJ5"/>
<protein>
    <recommendedName>
        <fullName evidence="3">F-box domain-containing protein</fullName>
    </recommendedName>
</protein>
<keyword evidence="5" id="KW-1185">Reference proteome</keyword>
<dbReference type="SUPFAM" id="SSF81383">
    <property type="entry name" value="F-box domain"/>
    <property type="match status" value="1"/>
</dbReference>
<dbReference type="InterPro" id="IPR001810">
    <property type="entry name" value="F-box_dom"/>
</dbReference>
<keyword evidence="1" id="KW-0812">Transmembrane</keyword>
<name>A0A2I2FRJ5_9EURO</name>
<sequence length="429" mass="48695">MSHPVSLVLLPVEILHMILAYLDNHSLYSLTRVCHYLQCEAECHLYKSILLRNQHGPGFVRAIERIPTRALHVRELKLHYHENIIEANPLNHYAQLISPTIGKLVNLKSLVLKDSSPMTFPAFFGLECDADVRKFEALILQSIKPYSSQLQNLQTCVLQFSTTEYCPIGKSDRRDAVFLLSHLKRLTIIGMKMTTFRSFRSRKSGTTALEELKLLSCWISPAILRKIISLPKALKHFTSGGDCLNMSGNRRWCPATNPDALQQQKDSLLSATLHFTFAGYRRKDLAQDFSVFSKLDTLEIAISEVPGVTSWWYGYQIKAFPPMLRSLRIFSPSWSSHQAFENAWVRNILLNAALSHLQVVIFEYRHRLALYHGSDKPPAPGHIMELISKALSTLSSFILTTTGKTVLTVPIISYCAYLFLQLPAAKRKI</sequence>
<gene>
    <name evidence="4" type="ORF">P170DRAFT_431213</name>
</gene>
<comment type="caution">
    <text evidence="4">The sequence shown here is derived from an EMBL/GenBank/DDBJ whole genome shotgun (WGS) entry which is preliminary data.</text>
</comment>
<evidence type="ECO:0000313" key="4">
    <source>
        <dbReference type="EMBL" id="PLB43253.1"/>
    </source>
</evidence>
<feature type="signal peptide" evidence="2">
    <location>
        <begin position="1"/>
        <end position="20"/>
    </location>
</feature>
<dbReference type="RefSeq" id="XP_024698555.1">
    <property type="nucleotide sequence ID" value="XM_024848011.1"/>
</dbReference>
<proteinExistence type="predicted"/>
<evidence type="ECO:0000256" key="2">
    <source>
        <dbReference type="SAM" id="SignalP"/>
    </source>
</evidence>
<evidence type="ECO:0000259" key="3">
    <source>
        <dbReference type="PROSITE" id="PS50181"/>
    </source>
</evidence>
<keyword evidence="1" id="KW-1133">Transmembrane helix</keyword>
<dbReference type="Pfam" id="PF12937">
    <property type="entry name" value="F-box-like"/>
    <property type="match status" value="1"/>
</dbReference>
<dbReference type="Proteomes" id="UP000234275">
    <property type="component" value="Unassembled WGS sequence"/>
</dbReference>
<keyword evidence="1" id="KW-0472">Membrane</keyword>
<dbReference type="SUPFAM" id="SSF52047">
    <property type="entry name" value="RNI-like"/>
    <property type="match status" value="1"/>
</dbReference>
<dbReference type="VEuPathDB" id="FungiDB:P170DRAFT_431213"/>
<organism evidence="4 5">
    <name type="scientific">Aspergillus steynii IBT 23096</name>
    <dbReference type="NCBI Taxonomy" id="1392250"/>
    <lineage>
        <taxon>Eukaryota</taxon>
        <taxon>Fungi</taxon>
        <taxon>Dikarya</taxon>
        <taxon>Ascomycota</taxon>
        <taxon>Pezizomycotina</taxon>
        <taxon>Eurotiomycetes</taxon>
        <taxon>Eurotiomycetidae</taxon>
        <taxon>Eurotiales</taxon>
        <taxon>Aspergillaceae</taxon>
        <taxon>Aspergillus</taxon>
        <taxon>Aspergillus subgen. Circumdati</taxon>
    </lineage>
</organism>
<dbReference type="AlphaFoldDB" id="A0A2I2FRJ5"/>
<feature type="transmembrane region" description="Helical" evidence="1">
    <location>
        <begin position="397"/>
        <end position="420"/>
    </location>
</feature>
<dbReference type="CDD" id="cd09917">
    <property type="entry name" value="F-box_SF"/>
    <property type="match status" value="1"/>
</dbReference>
<dbReference type="EMBL" id="MSFO01000011">
    <property type="protein sequence ID" value="PLB43253.1"/>
    <property type="molecule type" value="Genomic_DNA"/>
</dbReference>
<evidence type="ECO:0000256" key="1">
    <source>
        <dbReference type="SAM" id="Phobius"/>
    </source>
</evidence>
<keyword evidence="2" id="KW-0732">Signal</keyword>
<accession>A0A2I2FRJ5</accession>
<evidence type="ECO:0000313" key="5">
    <source>
        <dbReference type="Proteomes" id="UP000234275"/>
    </source>
</evidence>
<dbReference type="GeneID" id="36555710"/>
<dbReference type="Gene3D" id="3.80.10.10">
    <property type="entry name" value="Ribonuclease Inhibitor"/>
    <property type="match status" value="1"/>
</dbReference>
<feature type="chain" id="PRO_5014112847" description="F-box domain-containing protein" evidence="2">
    <location>
        <begin position="21"/>
        <end position="429"/>
    </location>
</feature>
<dbReference type="InterPro" id="IPR036047">
    <property type="entry name" value="F-box-like_dom_sf"/>
</dbReference>
<reference evidence="4 5" key="1">
    <citation type="submission" date="2016-12" db="EMBL/GenBank/DDBJ databases">
        <title>The genomes of Aspergillus section Nigri reveals drivers in fungal speciation.</title>
        <authorList>
            <consortium name="DOE Joint Genome Institute"/>
            <person name="Vesth T.C."/>
            <person name="Nybo J."/>
            <person name="Theobald S."/>
            <person name="Brandl J."/>
            <person name="Frisvad J.C."/>
            <person name="Nielsen K.F."/>
            <person name="Lyhne E.K."/>
            <person name="Kogle M.E."/>
            <person name="Kuo A."/>
            <person name="Riley R."/>
            <person name="Clum A."/>
            <person name="Nolan M."/>
            <person name="Lipzen A."/>
            <person name="Salamov A."/>
            <person name="Henrissat B."/>
            <person name="Wiebenga A."/>
            <person name="De Vries R.P."/>
            <person name="Grigoriev I.V."/>
            <person name="Mortensen U.H."/>
            <person name="Andersen M.R."/>
            <person name="Baker S.E."/>
        </authorList>
    </citation>
    <scope>NUCLEOTIDE SEQUENCE [LARGE SCALE GENOMIC DNA]</scope>
    <source>
        <strain evidence="4 5">IBT 23096</strain>
    </source>
</reference>
<dbReference type="InterPro" id="IPR032675">
    <property type="entry name" value="LRR_dom_sf"/>
</dbReference>
<feature type="domain" description="F-box" evidence="3">
    <location>
        <begin position="4"/>
        <end position="49"/>
    </location>
</feature>